<evidence type="ECO:0000256" key="1">
    <source>
        <dbReference type="SAM" id="MobiDB-lite"/>
    </source>
</evidence>
<dbReference type="AlphaFoldDB" id="Q6BI78"/>
<dbReference type="GeneID" id="2905006"/>
<dbReference type="HOGENOM" id="CLU_425844_0_0_1"/>
<sequence>MSQPSTPENRKAKVSWRRKLLKGSGSRGGSSDGDSGVMGRISPSTSSSTTEGGSPRAKGRKTGRYIGGGYSSYSADGSRCESEQGTPRKSGMAFLGLLHKTRTPTGESPNMGEMMDPMHDWDSLFTGSANPFFCNASLALHEMVSPKQGARGPQVKPFIFTQSHQTTTNRPDSGTRCLICDEYLQTKLSDEKIVDLKCGDFVHSECFQITINYEIERLAETSSLDSSSDHSTLIDKIFPKCTGRECSVGGVITPMLPMDDGYVDDIIVNALIAQQDHDSKSKNSNLAALGSTLESNKNHNRRTKLQSDSLGTVSPLITPKLYNQLRPVFGSSISEPVIPIRPLKPRQRVSLIREPSIKTRSPSPNSSISTMNTETIKITNYKGVSIETLKDQFIQYLIDNCPQFSLSTLLKLGPLRLVDQLLVSTSSLKLFERKICYLFTNFLAIWTINGPYPVLFPLDAEKLSISTHNESVLKLKTTDSGSYIKEILLNSEVDSIIEKWVVAVSDIYFCFPSDVLTSTIILPKYKKEPSYIDEVLFPKPCARRNSSNTVSSVKKSNSTIDVIDINNETPTISNISFPSPSKADMVDPNSDSDSDSDLEKITNALNLEHQQYASKNSVISMNPDNISSHSIYNQESASDDEDSDQELIDDVLKQKNEKHSSDSCESGWNALFADITLALVNNQNY</sequence>
<feature type="region of interest" description="Disordered" evidence="1">
    <location>
        <begin position="571"/>
        <end position="597"/>
    </location>
</feature>
<dbReference type="EMBL" id="CR382139">
    <property type="protein sequence ID" value="CAG90579.2"/>
    <property type="molecule type" value="Genomic_DNA"/>
</dbReference>
<dbReference type="eggNOG" id="ENOG502QQID">
    <property type="taxonomic scope" value="Eukaryota"/>
</dbReference>
<organism evidence="2 3">
    <name type="scientific">Debaryomyces hansenii (strain ATCC 36239 / CBS 767 / BCRC 21394 / JCM 1990 / NBRC 0083 / IGC 2968)</name>
    <name type="common">Yeast</name>
    <name type="synonym">Torulaspora hansenii</name>
    <dbReference type="NCBI Taxonomy" id="284592"/>
    <lineage>
        <taxon>Eukaryota</taxon>
        <taxon>Fungi</taxon>
        <taxon>Dikarya</taxon>
        <taxon>Ascomycota</taxon>
        <taxon>Saccharomycotina</taxon>
        <taxon>Pichiomycetes</taxon>
        <taxon>Debaryomycetaceae</taxon>
        <taxon>Debaryomyces</taxon>
    </lineage>
</organism>
<feature type="compositionally biased region" description="Polar residues" evidence="1">
    <location>
        <begin position="619"/>
        <end position="633"/>
    </location>
</feature>
<protein>
    <submittedName>
        <fullName evidence="2">DEHA2G12826p</fullName>
    </submittedName>
</protein>
<evidence type="ECO:0000313" key="3">
    <source>
        <dbReference type="Proteomes" id="UP000000599"/>
    </source>
</evidence>
<dbReference type="STRING" id="284592.Q6BI78"/>
<dbReference type="InParanoid" id="Q6BI78"/>
<name>Q6BI78_DEBHA</name>
<proteinExistence type="predicted"/>
<feature type="compositionally biased region" description="Basic residues" evidence="1">
    <location>
        <begin position="12"/>
        <end position="21"/>
    </location>
</feature>
<dbReference type="OMA" id="NTHHEEV"/>
<evidence type="ECO:0000313" key="2">
    <source>
        <dbReference type="EMBL" id="CAG90579.2"/>
    </source>
</evidence>
<accession>Q6BI78</accession>
<gene>
    <name evidence="2" type="ordered locus">DEHA2G12826g</name>
</gene>
<dbReference type="OrthoDB" id="299997at2759"/>
<feature type="region of interest" description="Disordered" evidence="1">
    <location>
        <begin position="619"/>
        <end position="645"/>
    </location>
</feature>
<keyword evidence="3" id="KW-1185">Reference proteome</keyword>
<dbReference type="VEuPathDB" id="FungiDB:DEHA2G12826g"/>
<feature type="compositionally biased region" description="Low complexity" evidence="1">
    <location>
        <begin position="42"/>
        <end position="55"/>
    </location>
</feature>
<reference evidence="2 3" key="1">
    <citation type="journal article" date="2004" name="Nature">
        <title>Genome evolution in yeasts.</title>
        <authorList>
            <consortium name="Genolevures"/>
            <person name="Dujon B."/>
            <person name="Sherman D."/>
            <person name="Fischer G."/>
            <person name="Durrens P."/>
            <person name="Casaregola S."/>
            <person name="Lafontaine I."/>
            <person name="de Montigny J."/>
            <person name="Marck C."/>
            <person name="Neuveglise C."/>
            <person name="Talla E."/>
            <person name="Goffard N."/>
            <person name="Frangeul L."/>
            <person name="Aigle M."/>
            <person name="Anthouard V."/>
            <person name="Babour A."/>
            <person name="Barbe V."/>
            <person name="Barnay S."/>
            <person name="Blanchin S."/>
            <person name="Beckerich J.M."/>
            <person name="Beyne E."/>
            <person name="Bleykasten C."/>
            <person name="Boisrame A."/>
            <person name="Boyer J."/>
            <person name="Cattolico L."/>
            <person name="Confanioleri F."/>
            <person name="de Daruvar A."/>
            <person name="Despons L."/>
            <person name="Fabre E."/>
            <person name="Fairhead C."/>
            <person name="Ferry-Dumazet H."/>
            <person name="Groppi A."/>
            <person name="Hantraye F."/>
            <person name="Hennequin C."/>
            <person name="Jauniaux N."/>
            <person name="Joyet P."/>
            <person name="Kachouri R."/>
            <person name="Kerrest A."/>
            <person name="Koszul R."/>
            <person name="Lemaire M."/>
            <person name="Lesur I."/>
            <person name="Ma L."/>
            <person name="Muller H."/>
            <person name="Nicaud J.M."/>
            <person name="Nikolski M."/>
            <person name="Oztas S."/>
            <person name="Ozier-Kalogeropoulos O."/>
            <person name="Pellenz S."/>
            <person name="Potier S."/>
            <person name="Richard G.F."/>
            <person name="Straub M.L."/>
            <person name="Suleau A."/>
            <person name="Swennene D."/>
            <person name="Tekaia F."/>
            <person name="Wesolowski-Louvel M."/>
            <person name="Westhof E."/>
            <person name="Wirth B."/>
            <person name="Zeniou-Meyer M."/>
            <person name="Zivanovic I."/>
            <person name="Bolotin-Fukuhara M."/>
            <person name="Thierry A."/>
            <person name="Bouchier C."/>
            <person name="Caudron B."/>
            <person name="Scarpelli C."/>
            <person name="Gaillardin C."/>
            <person name="Weissenbach J."/>
            <person name="Wincker P."/>
            <person name="Souciet J.L."/>
        </authorList>
    </citation>
    <scope>NUCLEOTIDE SEQUENCE [LARGE SCALE GENOMIC DNA]</scope>
    <source>
        <strain evidence="3">ATCC 36239 / CBS 767 / BCRC 21394 / JCM 1990 / NBRC 0083 / IGC 2968</strain>
    </source>
</reference>
<dbReference type="RefSeq" id="XP_462093.2">
    <property type="nucleotide sequence ID" value="XM_462093.1"/>
</dbReference>
<dbReference type="KEGG" id="dha:DEHA2G12826g"/>
<dbReference type="Proteomes" id="UP000000599">
    <property type="component" value="Chromosome G"/>
</dbReference>
<feature type="region of interest" description="Disordered" evidence="1">
    <location>
        <begin position="1"/>
        <end position="88"/>
    </location>
</feature>